<sequence>MTDSPARTESLGDSADDNQLTIRIPNPKVFMARQSQWKGRRGKPRCDHCRLNNLKCDRVLPTCNHCSWANRPCKYTPLPTPAHRGIPRCDRCRHHNLKCDRNLPVCNHCTEGDDGEPAECNYTPKKRHKVPTDHAIIPKDRPSQPYAAKTASFLVSDKPSEERFSTGNWIAEHPENFTRGKLPDGLYEISSSSAESDDDDDDIEEELSPRSHSIRAKYENSWAVDLPRSRSYSSGASGSRHRYEGTRHLEPWYHPAFAPLPRGVLQGIRTMNPSEVPTRQEYDEALFRFLTELPIELREISAFAPDGYAELAQAVANADTTGLSTRVQSWVRCHHVRSGSRKYHLLLLPQESYFSIRQEKEEKLRLEYIAEVDGDAANGKAANGGTPGQRNASPHEGSAAFIRVPVSPQIYDVLVYAHKSHLTASATLAQVRQAGIACITWPMVELFHRLCPVCSTRGKPPAQ</sequence>
<keyword evidence="2" id="KW-1185">Reference proteome</keyword>
<gene>
    <name evidence="1" type="ORF">BV25DRAFT_1905810</name>
</gene>
<dbReference type="Proteomes" id="UP000814140">
    <property type="component" value="Unassembled WGS sequence"/>
</dbReference>
<accession>A0ACB8TCV1</accession>
<evidence type="ECO:0000313" key="2">
    <source>
        <dbReference type="Proteomes" id="UP000814140"/>
    </source>
</evidence>
<protein>
    <submittedName>
        <fullName evidence="1">Uncharacterized protein</fullName>
    </submittedName>
</protein>
<comment type="caution">
    <text evidence="1">The sequence shown here is derived from an EMBL/GenBank/DDBJ whole genome shotgun (WGS) entry which is preliminary data.</text>
</comment>
<dbReference type="EMBL" id="MU277193">
    <property type="protein sequence ID" value="KAI0066227.1"/>
    <property type="molecule type" value="Genomic_DNA"/>
</dbReference>
<reference evidence="1" key="1">
    <citation type="submission" date="2021-03" db="EMBL/GenBank/DDBJ databases">
        <authorList>
            <consortium name="DOE Joint Genome Institute"/>
            <person name="Ahrendt S."/>
            <person name="Looney B.P."/>
            <person name="Miyauchi S."/>
            <person name="Morin E."/>
            <person name="Drula E."/>
            <person name="Courty P.E."/>
            <person name="Chicoki N."/>
            <person name="Fauchery L."/>
            <person name="Kohler A."/>
            <person name="Kuo A."/>
            <person name="Labutti K."/>
            <person name="Pangilinan J."/>
            <person name="Lipzen A."/>
            <person name="Riley R."/>
            <person name="Andreopoulos W."/>
            <person name="He G."/>
            <person name="Johnson J."/>
            <person name="Barry K.W."/>
            <person name="Grigoriev I.V."/>
            <person name="Nagy L."/>
            <person name="Hibbett D."/>
            <person name="Henrissat B."/>
            <person name="Matheny P.B."/>
            <person name="Labbe J."/>
            <person name="Martin F."/>
        </authorList>
    </citation>
    <scope>NUCLEOTIDE SEQUENCE</scope>
    <source>
        <strain evidence="1">HHB10654</strain>
    </source>
</reference>
<reference evidence="1" key="2">
    <citation type="journal article" date="2022" name="New Phytol.">
        <title>Evolutionary transition to the ectomycorrhizal habit in the genomes of a hyperdiverse lineage of mushroom-forming fungi.</title>
        <authorList>
            <person name="Looney B."/>
            <person name="Miyauchi S."/>
            <person name="Morin E."/>
            <person name="Drula E."/>
            <person name="Courty P.E."/>
            <person name="Kohler A."/>
            <person name="Kuo A."/>
            <person name="LaButti K."/>
            <person name="Pangilinan J."/>
            <person name="Lipzen A."/>
            <person name="Riley R."/>
            <person name="Andreopoulos W."/>
            <person name="He G."/>
            <person name="Johnson J."/>
            <person name="Nolan M."/>
            <person name="Tritt A."/>
            <person name="Barry K.W."/>
            <person name="Grigoriev I.V."/>
            <person name="Nagy L.G."/>
            <person name="Hibbett D."/>
            <person name="Henrissat B."/>
            <person name="Matheny P.B."/>
            <person name="Labbe J."/>
            <person name="Martin F.M."/>
        </authorList>
    </citation>
    <scope>NUCLEOTIDE SEQUENCE</scope>
    <source>
        <strain evidence="1">HHB10654</strain>
    </source>
</reference>
<proteinExistence type="predicted"/>
<evidence type="ECO:0000313" key="1">
    <source>
        <dbReference type="EMBL" id="KAI0066227.1"/>
    </source>
</evidence>
<name>A0ACB8TCV1_9AGAM</name>
<organism evidence="1 2">
    <name type="scientific">Artomyces pyxidatus</name>
    <dbReference type="NCBI Taxonomy" id="48021"/>
    <lineage>
        <taxon>Eukaryota</taxon>
        <taxon>Fungi</taxon>
        <taxon>Dikarya</taxon>
        <taxon>Basidiomycota</taxon>
        <taxon>Agaricomycotina</taxon>
        <taxon>Agaricomycetes</taxon>
        <taxon>Russulales</taxon>
        <taxon>Auriscalpiaceae</taxon>
        <taxon>Artomyces</taxon>
    </lineage>
</organism>